<name>A0ABD2YCL5_9GENT</name>
<dbReference type="Proteomes" id="UP001630127">
    <property type="component" value="Unassembled WGS sequence"/>
</dbReference>
<dbReference type="InterPro" id="IPR039609">
    <property type="entry name" value="VQ_15/22"/>
</dbReference>
<evidence type="ECO:0000259" key="2">
    <source>
        <dbReference type="Pfam" id="PF05678"/>
    </source>
</evidence>
<feature type="compositionally biased region" description="Polar residues" evidence="1">
    <location>
        <begin position="321"/>
        <end position="337"/>
    </location>
</feature>
<gene>
    <name evidence="3" type="ORF">ACH5RR_034562</name>
</gene>
<dbReference type="EMBL" id="JBJUIK010000014">
    <property type="protein sequence ID" value="KAL3504721.1"/>
    <property type="molecule type" value="Genomic_DNA"/>
</dbReference>
<dbReference type="PANTHER" id="PTHR33179">
    <property type="entry name" value="VQ MOTIF-CONTAINING PROTEIN"/>
    <property type="match status" value="1"/>
</dbReference>
<feature type="domain" description="VQ" evidence="2">
    <location>
        <begin position="168"/>
        <end position="195"/>
    </location>
</feature>
<feature type="region of interest" description="Disordered" evidence="1">
    <location>
        <begin position="1"/>
        <end position="61"/>
    </location>
</feature>
<protein>
    <recommendedName>
        <fullName evidence="2">VQ domain-containing protein</fullName>
    </recommendedName>
</protein>
<evidence type="ECO:0000313" key="4">
    <source>
        <dbReference type="Proteomes" id="UP001630127"/>
    </source>
</evidence>
<dbReference type="PANTHER" id="PTHR33179:SF58">
    <property type="entry name" value="OS08G0409500 PROTEIN"/>
    <property type="match status" value="1"/>
</dbReference>
<accession>A0ABD2YCL5</accession>
<keyword evidence="4" id="KW-1185">Reference proteome</keyword>
<sequence>MDSGNSGSMQSSSGGDDQEYDSRTESISSFLNNNPSSAHFGSISDPPPHVLLPQHHPHQPTTLFNLDAAFPHSSLPNPTGNITNTTNTTTQYTNDLVWSRSGLMRSSDHQSSGQSVIGLQGLNRQSMPSHQQGIDVVANNAAKSSLLQSDQPNVVVKNPKKRTRASRRAPTTVLTTDTTNFRQMVQEFTGIPTAPFSAGSPYSRRFDLFSTGSSNLRSSATHLADSLGSLYNHPLRPSAQKLQLSAPFVVQSSDHHLGMPKQPHNHQELLNMQNQLLSFQPLLQASSSSQANNNASVPSFDDLGLGHHHHENVNANLGGFPTSSSLNGQENLGGATPNQQITSANYKFNCSGSTSEFHHDKGLETVVASGGEGTVGSWICPSD</sequence>
<reference evidence="3 4" key="1">
    <citation type="submission" date="2024-11" db="EMBL/GenBank/DDBJ databases">
        <title>A near-complete genome assembly of Cinchona calisaya.</title>
        <authorList>
            <person name="Lian D.C."/>
            <person name="Zhao X.W."/>
            <person name="Wei L."/>
        </authorList>
    </citation>
    <scope>NUCLEOTIDE SEQUENCE [LARGE SCALE GENOMIC DNA]</scope>
    <source>
        <tissue evidence="3">Nenye</tissue>
    </source>
</reference>
<evidence type="ECO:0000313" key="3">
    <source>
        <dbReference type="EMBL" id="KAL3504721.1"/>
    </source>
</evidence>
<organism evidence="3 4">
    <name type="scientific">Cinchona calisaya</name>
    <dbReference type="NCBI Taxonomy" id="153742"/>
    <lineage>
        <taxon>Eukaryota</taxon>
        <taxon>Viridiplantae</taxon>
        <taxon>Streptophyta</taxon>
        <taxon>Embryophyta</taxon>
        <taxon>Tracheophyta</taxon>
        <taxon>Spermatophyta</taxon>
        <taxon>Magnoliopsida</taxon>
        <taxon>eudicotyledons</taxon>
        <taxon>Gunneridae</taxon>
        <taxon>Pentapetalae</taxon>
        <taxon>asterids</taxon>
        <taxon>lamiids</taxon>
        <taxon>Gentianales</taxon>
        <taxon>Rubiaceae</taxon>
        <taxon>Cinchonoideae</taxon>
        <taxon>Cinchoneae</taxon>
        <taxon>Cinchona</taxon>
    </lineage>
</organism>
<proteinExistence type="predicted"/>
<dbReference type="InterPro" id="IPR008889">
    <property type="entry name" value="VQ"/>
</dbReference>
<dbReference type="Pfam" id="PF05678">
    <property type="entry name" value="VQ"/>
    <property type="match status" value="1"/>
</dbReference>
<feature type="compositionally biased region" description="Low complexity" evidence="1">
    <location>
        <begin position="1"/>
        <end position="15"/>
    </location>
</feature>
<dbReference type="AlphaFoldDB" id="A0ABD2YCL5"/>
<feature type="region of interest" description="Disordered" evidence="1">
    <location>
        <begin position="317"/>
        <end position="337"/>
    </location>
</feature>
<feature type="compositionally biased region" description="Polar residues" evidence="1">
    <location>
        <begin position="25"/>
        <end position="39"/>
    </location>
</feature>
<evidence type="ECO:0000256" key="1">
    <source>
        <dbReference type="SAM" id="MobiDB-lite"/>
    </source>
</evidence>
<comment type="caution">
    <text evidence="3">The sequence shown here is derived from an EMBL/GenBank/DDBJ whole genome shotgun (WGS) entry which is preliminary data.</text>
</comment>